<keyword evidence="2" id="KW-0812">Transmembrane</keyword>
<dbReference type="EMBL" id="CAKMRJ010000908">
    <property type="protein sequence ID" value="CAH1420209.1"/>
    <property type="molecule type" value="Genomic_DNA"/>
</dbReference>
<reference evidence="4 5" key="1">
    <citation type="submission" date="2022-01" db="EMBL/GenBank/DDBJ databases">
        <authorList>
            <person name="Xiong W."/>
            <person name="Schranz E."/>
        </authorList>
    </citation>
    <scope>NUCLEOTIDE SEQUENCE [LARGE SCALE GENOMIC DNA]</scope>
</reference>
<name>A0AAU9M2F8_9ASTR</name>
<dbReference type="Proteomes" id="UP001157418">
    <property type="component" value="Unassembled WGS sequence"/>
</dbReference>
<evidence type="ECO:0000256" key="1">
    <source>
        <dbReference type="ARBA" id="ARBA00004141"/>
    </source>
</evidence>
<protein>
    <recommendedName>
        <fullName evidence="3">Cyanobacterial aminoacyl-tRNA synthetase CAAD domain-containing protein</fullName>
    </recommendedName>
</protein>
<evidence type="ECO:0000259" key="3">
    <source>
        <dbReference type="Pfam" id="PF14159"/>
    </source>
</evidence>
<evidence type="ECO:0000256" key="2">
    <source>
        <dbReference type="SAM" id="Phobius"/>
    </source>
</evidence>
<keyword evidence="2" id="KW-0472">Membrane</keyword>
<dbReference type="PANTHER" id="PTHR33222">
    <property type="match status" value="1"/>
</dbReference>
<feature type="transmembrane region" description="Helical" evidence="2">
    <location>
        <begin position="97"/>
        <end position="120"/>
    </location>
</feature>
<accession>A0AAU9M2F8</accession>
<organism evidence="4 5">
    <name type="scientific">Lactuca virosa</name>
    <dbReference type="NCBI Taxonomy" id="75947"/>
    <lineage>
        <taxon>Eukaryota</taxon>
        <taxon>Viridiplantae</taxon>
        <taxon>Streptophyta</taxon>
        <taxon>Embryophyta</taxon>
        <taxon>Tracheophyta</taxon>
        <taxon>Spermatophyta</taxon>
        <taxon>Magnoliopsida</taxon>
        <taxon>eudicotyledons</taxon>
        <taxon>Gunneridae</taxon>
        <taxon>Pentapetalae</taxon>
        <taxon>asterids</taxon>
        <taxon>campanulids</taxon>
        <taxon>Asterales</taxon>
        <taxon>Asteraceae</taxon>
        <taxon>Cichorioideae</taxon>
        <taxon>Cichorieae</taxon>
        <taxon>Lactucinae</taxon>
        <taxon>Lactuca</taxon>
    </lineage>
</organism>
<keyword evidence="5" id="KW-1185">Reference proteome</keyword>
<comment type="caution">
    <text evidence="4">The sequence shown here is derived from an EMBL/GenBank/DDBJ whole genome shotgun (WGS) entry which is preliminary data.</text>
</comment>
<evidence type="ECO:0000313" key="5">
    <source>
        <dbReference type="Proteomes" id="UP001157418"/>
    </source>
</evidence>
<dbReference type="InterPro" id="IPR025564">
    <property type="entry name" value="CAAD_dom"/>
</dbReference>
<dbReference type="AlphaFoldDB" id="A0AAU9M2F8"/>
<keyword evidence="2" id="KW-1133">Transmembrane helix</keyword>
<dbReference type="Pfam" id="PF14159">
    <property type="entry name" value="CAAD"/>
    <property type="match status" value="1"/>
</dbReference>
<comment type="subcellular location">
    <subcellularLocation>
        <location evidence="1">Membrane</location>
        <topology evidence="1">Multi-pass membrane protein</topology>
    </subcellularLocation>
</comment>
<gene>
    <name evidence="4" type="ORF">LVIROSA_LOCUS7695</name>
</gene>
<proteinExistence type="predicted"/>
<dbReference type="PANTHER" id="PTHR33222:SF3">
    <property type="entry name" value="PROTEIN CURVATURE THYLAKOID 1C, CHLOROPLASTIC"/>
    <property type="match status" value="1"/>
</dbReference>
<dbReference type="InterPro" id="IPR033344">
    <property type="entry name" value="CURT1"/>
</dbReference>
<feature type="transmembrane region" description="Helical" evidence="2">
    <location>
        <begin position="126"/>
        <end position="147"/>
    </location>
</feature>
<feature type="domain" description="Cyanobacterial aminoacyl-tRNA synthetase CAAD" evidence="3">
    <location>
        <begin position="85"/>
        <end position="167"/>
    </location>
</feature>
<sequence>MKGSSLFPPIYTCFRYPFNHLAHMACLISNMPLPPLLTINKQSLCSPLHKHTVSAIGGQQTRVAVIAMATSGSTESSTSLSIIESVQNFWDTPEDRIALIGLGFASVVALWVSLNVVTAIDKLPVLPGVFELIGISFSTWFVYRYLLFKPDREELIQIINKSLSDVISQ</sequence>
<evidence type="ECO:0000313" key="4">
    <source>
        <dbReference type="EMBL" id="CAH1420209.1"/>
    </source>
</evidence>
<dbReference type="GO" id="GO:0009535">
    <property type="term" value="C:chloroplast thylakoid membrane"/>
    <property type="evidence" value="ECO:0007669"/>
    <property type="project" value="TreeGrafter"/>
</dbReference>